<organism evidence="2 3">
    <name type="scientific">Rhizophagus irregularis</name>
    <dbReference type="NCBI Taxonomy" id="588596"/>
    <lineage>
        <taxon>Eukaryota</taxon>
        <taxon>Fungi</taxon>
        <taxon>Fungi incertae sedis</taxon>
        <taxon>Mucoromycota</taxon>
        <taxon>Glomeromycotina</taxon>
        <taxon>Glomeromycetes</taxon>
        <taxon>Glomerales</taxon>
        <taxon>Glomeraceae</taxon>
        <taxon>Rhizophagus</taxon>
    </lineage>
</organism>
<dbReference type="InterPro" id="IPR050122">
    <property type="entry name" value="RTK"/>
</dbReference>
<dbReference type="AlphaFoldDB" id="A0A915YVY4"/>
<dbReference type="OrthoDB" id="5979581at2759"/>
<evidence type="ECO:0000259" key="1">
    <source>
        <dbReference type="PROSITE" id="PS50011"/>
    </source>
</evidence>
<dbReference type="GO" id="GO:0005886">
    <property type="term" value="C:plasma membrane"/>
    <property type="evidence" value="ECO:0007669"/>
    <property type="project" value="TreeGrafter"/>
</dbReference>
<proteinExistence type="predicted"/>
<sequence>MSNNKDELQTSRNSDKWTEELKLYRKLNFHENIIKFFGITDNKENRDGQVKKYLVMEYANGGTFRNYLRENFENLTWNDKFNLAFQLSCAVSYLHDEKIVHRDLHSNNISQGLKETPIPNTPEDYIKIYTECWNNEPINRPTIIQRITSNNSKFYKVEYN</sequence>
<dbReference type="GO" id="GO:0005524">
    <property type="term" value="F:ATP binding"/>
    <property type="evidence" value="ECO:0007669"/>
    <property type="project" value="InterPro"/>
</dbReference>
<dbReference type="GO" id="GO:0007169">
    <property type="term" value="P:cell surface receptor protein tyrosine kinase signaling pathway"/>
    <property type="evidence" value="ECO:0007669"/>
    <property type="project" value="TreeGrafter"/>
</dbReference>
<dbReference type="PANTHER" id="PTHR24416:SF611">
    <property type="entry name" value="TYROSINE-PROTEIN KINASE TRANSMEMBRANE RECEPTOR ROR"/>
    <property type="match status" value="1"/>
</dbReference>
<dbReference type="PROSITE" id="PS50011">
    <property type="entry name" value="PROTEIN_KINASE_DOM"/>
    <property type="match status" value="1"/>
</dbReference>
<dbReference type="Pfam" id="PF07714">
    <property type="entry name" value="PK_Tyr_Ser-Thr"/>
    <property type="match status" value="1"/>
</dbReference>
<name>A0A915YVY4_9GLOM</name>
<dbReference type="PANTHER" id="PTHR24416">
    <property type="entry name" value="TYROSINE-PROTEIN KINASE RECEPTOR"/>
    <property type="match status" value="1"/>
</dbReference>
<dbReference type="GO" id="GO:0043235">
    <property type="term" value="C:receptor complex"/>
    <property type="evidence" value="ECO:0007669"/>
    <property type="project" value="TreeGrafter"/>
</dbReference>
<dbReference type="GO" id="GO:0004714">
    <property type="term" value="F:transmembrane receptor protein tyrosine kinase activity"/>
    <property type="evidence" value="ECO:0007669"/>
    <property type="project" value="TreeGrafter"/>
</dbReference>
<feature type="domain" description="Protein kinase" evidence="1">
    <location>
        <begin position="1"/>
        <end position="160"/>
    </location>
</feature>
<dbReference type="Proteomes" id="UP000684084">
    <property type="component" value="Unassembled WGS sequence"/>
</dbReference>
<evidence type="ECO:0000313" key="2">
    <source>
        <dbReference type="EMBL" id="CAB5346323.1"/>
    </source>
</evidence>
<dbReference type="EMBL" id="CAGKOT010000006">
    <property type="protein sequence ID" value="CAB5346323.1"/>
    <property type="molecule type" value="Genomic_DNA"/>
</dbReference>
<comment type="caution">
    <text evidence="2">The sequence shown here is derived from an EMBL/GenBank/DDBJ whole genome shotgun (WGS) entry which is preliminary data.</text>
</comment>
<protein>
    <recommendedName>
        <fullName evidence="1">Protein kinase domain-containing protein</fullName>
    </recommendedName>
</protein>
<accession>A0A915YVY4</accession>
<dbReference type="InterPro" id="IPR000719">
    <property type="entry name" value="Prot_kinase_dom"/>
</dbReference>
<reference evidence="2" key="1">
    <citation type="submission" date="2020-05" db="EMBL/GenBank/DDBJ databases">
        <authorList>
            <person name="Rincon C."/>
            <person name="Sanders R I."/>
            <person name="Robbins C."/>
            <person name="Chaturvedi A."/>
        </authorList>
    </citation>
    <scope>NUCLEOTIDE SEQUENCE</scope>
    <source>
        <strain evidence="2">CHB12</strain>
    </source>
</reference>
<dbReference type="InterPro" id="IPR001245">
    <property type="entry name" value="Ser-Thr/Tyr_kinase_cat_dom"/>
</dbReference>
<gene>
    <name evidence="2" type="ORF">CHRIB12_LOCUS4188</name>
</gene>
<evidence type="ECO:0000313" key="3">
    <source>
        <dbReference type="Proteomes" id="UP000684084"/>
    </source>
</evidence>
<dbReference type="CDD" id="cd00180">
    <property type="entry name" value="PKc"/>
    <property type="match status" value="1"/>
</dbReference>